<keyword evidence="1" id="KW-0732">Signal</keyword>
<evidence type="ECO:0000313" key="3">
    <source>
        <dbReference type="Proteomes" id="UP000470771"/>
    </source>
</evidence>
<organism evidence="2 3">
    <name type="scientific">Acidiluteibacter ferrifornacis</name>
    <dbReference type="NCBI Taxonomy" id="2692424"/>
    <lineage>
        <taxon>Bacteria</taxon>
        <taxon>Pseudomonadati</taxon>
        <taxon>Bacteroidota</taxon>
        <taxon>Flavobacteriia</taxon>
        <taxon>Flavobacteriales</taxon>
        <taxon>Cryomorphaceae</taxon>
        <taxon>Acidiluteibacter</taxon>
    </lineage>
</organism>
<sequence>MKRILPFILSMIILFQSMNVSAKDIIQMDEFIEHAQFHYEEYGDDLFAFISKHYGDQKEEHQKNQQHEKSQHEQLPFNHNLGSHTSTIFLADFIENENLSTPFAQILSPNFFYLLPAISAAAADIFQPPKIA</sequence>
<proteinExistence type="predicted"/>
<protein>
    <submittedName>
        <fullName evidence="2">Uncharacterized protein</fullName>
    </submittedName>
</protein>
<dbReference type="Proteomes" id="UP000470771">
    <property type="component" value="Unassembled WGS sequence"/>
</dbReference>
<gene>
    <name evidence="2" type="ORF">GQN54_00445</name>
</gene>
<feature type="chain" id="PRO_5027030690" evidence="1">
    <location>
        <begin position="23"/>
        <end position="132"/>
    </location>
</feature>
<accession>A0A6N9NFB4</accession>
<comment type="caution">
    <text evidence="2">The sequence shown here is derived from an EMBL/GenBank/DDBJ whole genome shotgun (WGS) entry which is preliminary data.</text>
</comment>
<evidence type="ECO:0000256" key="1">
    <source>
        <dbReference type="SAM" id="SignalP"/>
    </source>
</evidence>
<dbReference type="RefSeq" id="WP_160630861.1">
    <property type="nucleotide sequence ID" value="NZ_WWNE01000003.1"/>
</dbReference>
<evidence type="ECO:0000313" key="2">
    <source>
        <dbReference type="EMBL" id="NBG64563.1"/>
    </source>
</evidence>
<name>A0A6N9NFB4_9FLAO</name>
<dbReference type="EMBL" id="WWNE01000003">
    <property type="protein sequence ID" value="NBG64563.1"/>
    <property type="molecule type" value="Genomic_DNA"/>
</dbReference>
<reference evidence="2 3" key="1">
    <citation type="submission" date="2019-12" db="EMBL/GenBank/DDBJ databases">
        <authorList>
            <person name="Zhao J."/>
        </authorList>
    </citation>
    <scope>NUCLEOTIDE SEQUENCE [LARGE SCALE GENOMIC DNA]</scope>
    <source>
        <strain evidence="2 3">S-15</strain>
    </source>
</reference>
<keyword evidence="3" id="KW-1185">Reference proteome</keyword>
<dbReference type="AlphaFoldDB" id="A0A6N9NFB4"/>
<feature type="signal peptide" evidence="1">
    <location>
        <begin position="1"/>
        <end position="22"/>
    </location>
</feature>